<dbReference type="PROSITE" id="PS50835">
    <property type="entry name" value="IG_LIKE"/>
    <property type="match status" value="1"/>
</dbReference>
<protein>
    <recommendedName>
        <fullName evidence="2">Ig-like domain-containing protein</fullName>
    </recommendedName>
</protein>
<dbReference type="InterPro" id="IPR036179">
    <property type="entry name" value="Ig-like_dom_sf"/>
</dbReference>
<dbReference type="SUPFAM" id="SSF48726">
    <property type="entry name" value="Immunoglobulin"/>
    <property type="match status" value="1"/>
</dbReference>
<accession>A0ABN9MQ31</accession>
<evidence type="ECO:0000313" key="4">
    <source>
        <dbReference type="Proteomes" id="UP001176940"/>
    </source>
</evidence>
<organism evidence="3 4">
    <name type="scientific">Ranitomeya imitator</name>
    <name type="common">mimic poison frog</name>
    <dbReference type="NCBI Taxonomy" id="111125"/>
    <lineage>
        <taxon>Eukaryota</taxon>
        <taxon>Metazoa</taxon>
        <taxon>Chordata</taxon>
        <taxon>Craniata</taxon>
        <taxon>Vertebrata</taxon>
        <taxon>Euteleostomi</taxon>
        <taxon>Amphibia</taxon>
        <taxon>Batrachia</taxon>
        <taxon>Anura</taxon>
        <taxon>Neobatrachia</taxon>
        <taxon>Hyloidea</taxon>
        <taxon>Dendrobatidae</taxon>
        <taxon>Dendrobatinae</taxon>
        <taxon>Ranitomeya</taxon>
    </lineage>
</organism>
<dbReference type="InterPro" id="IPR007110">
    <property type="entry name" value="Ig-like_dom"/>
</dbReference>
<dbReference type="InterPro" id="IPR013106">
    <property type="entry name" value="Ig_V-set"/>
</dbReference>
<evidence type="ECO:0000259" key="2">
    <source>
        <dbReference type="PROSITE" id="PS50835"/>
    </source>
</evidence>
<dbReference type="Gene3D" id="2.60.40.10">
    <property type="entry name" value="Immunoglobulins"/>
    <property type="match status" value="1"/>
</dbReference>
<name>A0ABN9MQ31_9NEOB</name>
<feature type="domain" description="Ig-like" evidence="2">
    <location>
        <begin position="54"/>
        <end position="148"/>
    </location>
</feature>
<keyword evidence="4" id="KW-1185">Reference proteome</keyword>
<comment type="caution">
    <text evidence="3">The sequence shown here is derived from an EMBL/GenBank/DDBJ whole genome shotgun (WGS) entry which is preliminary data.</text>
</comment>
<evidence type="ECO:0000313" key="3">
    <source>
        <dbReference type="EMBL" id="CAJ0967726.1"/>
    </source>
</evidence>
<dbReference type="Pfam" id="PF07686">
    <property type="entry name" value="V-set"/>
    <property type="match status" value="1"/>
</dbReference>
<dbReference type="EMBL" id="CAUEEQ010078544">
    <property type="protein sequence ID" value="CAJ0967726.1"/>
    <property type="molecule type" value="Genomic_DNA"/>
</dbReference>
<dbReference type="InterPro" id="IPR013783">
    <property type="entry name" value="Ig-like_fold"/>
</dbReference>
<dbReference type="InterPro" id="IPR050150">
    <property type="entry name" value="IgV_Light_Chain"/>
</dbReference>
<reference evidence="3" key="1">
    <citation type="submission" date="2023-07" db="EMBL/GenBank/DDBJ databases">
        <authorList>
            <person name="Stuckert A."/>
        </authorList>
    </citation>
    <scope>NUCLEOTIDE SEQUENCE</scope>
</reference>
<dbReference type="SMART" id="SM00406">
    <property type="entry name" value="IGv"/>
    <property type="match status" value="1"/>
</dbReference>
<gene>
    <name evidence="3" type="ORF">RIMI_LOCUS22438682</name>
</gene>
<dbReference type="PANTHER" id="PTHR23267">
    <property type="entry name" value="IMMUNOGLOBULIN LIGHT CHAIN"/>
    <property type="match status" value="1"/>
</dbReference>
<sequence>MTRKESGGHLGSGDSFRVTGATRSHRVSPSREMTMGLQGVVLGVILLLIHESCAQIALIQSPKFITVSPGETVTISCNAVSNVANGYLHWYQQKPGQRPILLFHGTSNRQTGVSDWFYGSGSGPSYGTAFSLTISGTTEDDAADYYCQ</sequence>
<proteinExistence type="predicted"/>
<feature type="region of interest" description="Disordered" evidence="1">
    <location>
        <begin position="1"/>
        <end position="30"/>
    </location>
</feature>
<evidence type="ECO:0000256" key="1">
    <source>
        <dbReference type="SAM" id="MobiDB-lite"/>
    </source>
</evidence>
<dbReference type="Proteomes" id="UP001176940">
    <property type="component" value="Unassembled WGS sequence"/>
</dbReference>